<gene>
    <name evidence="2" type="ORF">PCOR1329_LOCUS11436</name>
</gene>
<name>A0ABN9QFK2_9DINO</name>
<keyword evidence="3" id="KW-1185">Reference proteome</keyword>
<evidence type="ECO:0000313" key="3">
    <source>
        <dbReference type="Proteomes" id="UP001189429"/>
    </source>
</evidence>
<feature type="compositionally biased region" description="Basic and acidic residues" evidence="1">
    <location>
        <begin position="698"/>
        <end position="715"/>
    </location>
</feature>
<evidence type="ECO:0000313" key="2">
    <source>
        <dbReference type="EMBL" id="CAK0804729.1"/>
    </source>
</evidence>
<proteinExistence type="predicted"/>
<feature type="non-terminal residue" evidence="2">
    <location>
        <position position="1"/>
    </location>
</feature>
<dbReference type="Proteomes" id="UP001189429">
    <property type="component" value="Unassembled WGS sequence"/>
</dbReference>
<sequence>DESATALFVTAFDAFENELQPAFEDAESWVMTGFQGNVFTPSGYRDNAVCKADALVNASAFALQQWSTAAVQKAADQLISAFEYTGEIIRMGMYVVLDAVTRRALRVYASMAPVAAGALESATTGGAVAAPSEDTPEERQKLASSLEAAKLDAAEVIDKMALLTHKTVKLFEALTSRVGAIGDDQLDRRVHPLAVQTDIEALSIILDNVASYGVMCSSLKHISNKGQGEGVDSTEYSATLSKFCRLHNRGPTAVFDNAPSDFSKVSTQASAALAEIKSAYAEMYHEVGSYVFSKHVSECTNSWVQAMSRVIILAHPVHSKALHCEGAEEPSAFQIQVVVEIAEKAFRMLTHGADIFAMIPEYGAPLTGEEDDIKILDGMPHNVALRGLQTFSEDMCIEVLDGVGLKVMKDGALVDEQAPIEVAISAQGLFCATFDVAASMALVLKTLKAAGEEKKVNGSMFAFGKLVYLQRVLQQKVALLDETLRSDSVLAIEKGGFVLPTSLVVLEPWLQGMSAMSCRLQNCIVATWCEQLGESVGELKTSCPEWRAIFKDGQVDWELAKKVAVGQSDKVVKKHNAVHSVLQSMADKAAFLEISGPLSSHKIAGSAVAVAMSILKQSATTSIVCLGFELLAKYRDHNYLEHVAPETKGGSWKNVPEAFLQKHNKPEHSDVPECFWEEFKMASQHWAISQSRAVHPPKRAEPEPSKRLEASKPDAAKQAAVAPAIQSAAAVENVVAVQNVETPQKSKGLKRRARG</sequence>
<comment type="caution">
    <text evidence="2">The sequence shown here is derived from an EMBL/GenBank/DDBJ whole genome shotgun (WGS) entry which is preliminary data.</text>
</comment>
<organism evidence="2 3">
    <name type="scientific">Prorocentrum cordatum</name>
    <dbReference type="NCBI Taxonomy" id="2364126"/>
    <lineage>
        <taxon>Eukaryota</taxon>
        <taxon>Sar</taxon>
        <taxon>Alveolata</taxon>
        <taxon>Dinophyceae</taxon>
        <taxon>Prorocentrales</taxon>
        <taxon>Prorocentraceae</taxon>
        <taxon>Prorocentrum</taxon>
    </lineage>
</organism>
<protein>
    <submittedName>
        <fullName evidence="2">Uncharacterized protein</fullName>
    </submittedName>
</protein>
<reference evidence="2" key="1">
    <citation type="submission" date="2023-10" db="EMBL/GenBank/DDBJ databases">
        <authorList>
            <person name="Chen Y."/>
            <person name="Shah S."/>
            <person name="Dougan E. K."/>
            <person name="Thang M."/>
            <person name="Chan C."/>
        </authorList>
    </citation>
    <scope>NUCLEOTIDE SEQUENCE [LARGE SCALE GENOMIC DNA]</scope>
</reference>
<feature type="region of interest" description="Disordered" evidence="1">
    <location>
        <begin position="688"/>
        <end position="716"/>
    </location>
</feature>
<accession>A0ABN9QFK2</accession>
<dbReference type="EMBL" id="CAUYUJ010003305">
    <property type="protein sequence ID" value="CAK0804729.1"/>
    <property type="molecule type" value="Genomic_DNA"/>
</dbReference>
<evidence type="ECO:0000256" key="1">
    <source>
        <dbReference type="SAM" id="MobiDB-lite"/>
    </source>
</evidence>